<evidence type="ECO:0000256" key="1">
    <source>
        <dbReference type="SAM" id="MobiDB-lite"/>
    </source>
</evidence>
<dbReference type="EMBL" id="KB297016">
    <property type="protein sequence ID" value="ELU11057.1"/>
    <property type="molecule type" value="Genomic_DNA"/>
</dbReference>
<organism evidence="2">
    <name type="scientific">Capitella teleta</name>
    <name type="common">Polychaete worm</name>
    <dbReference type="NCBI Taxonomy" id="283909"/>
    <lineage>
        <taxon>Eukaryota</taxon>
        <taxon>Metazoa</taxon>
        <taxon>Spiralia</taxon>
        <taxon>Lophotrochozoa</taxon>
        <taxon>Annelida</taxon>
        <taxon>Polychaeta</taxon>
        <taxon>Sedentaria</taxon>
        <taxon>Scolecida</taxon>
        <taxon>Capitellidae</taxon>
        <taxon>Capitella</taxon>
    </lineage>
</organism>
<gene>
    <name evidence="2" type="ORF">CAPTEDRAFT_228467</name>
</gene>
<dbReference type="EMBL" id="AMQN01005874">
    <property type="status" value="NOT_ANNOTATED_CDS"/>
    <property type="molecule type" value="Genomic_DNA"/>
</dbReference>
<accession>R7UXP5</accession>
<proteinExistence type="predicted"/>
<name>R7UXP5_CAPTE</name>
<dbReference type="HOGENOM" id="CLU_386958_0_0_1"/>
<dbReference type="EnsemblMetazoa" id="CapteT228467">
    <property type="protein sequence ID" value="CapteP228467"/>
    <property type="gene ID" value="CapteG228467"/>
</dbReference>
<keyword evidence="4" id="KW-1185">Reference proteome</keyword>
<feature type="region of interest" description="Disordered" evidence="1">
    <location>
        <begin position="670"/>
        <end position="691"/>
    </location>
</feature>
<evidence type="ECO:0000313" key="3">
    <source>
        <dbReference type="EnsemblMetazoa" id="CapteP228467"/>
    </source>
</evidence>
<protein>
    <submittedName>
        <fullName evidence="2 3">Uncharacterized protein</fullName>
    </submittedName>
</protein>
<reference evidence="3" key="3">
    <citation type="submission" date="2015-06" db="UniProtKB">
        <authorList>
            <consortium name="EnsemblMetazoa"/>
        </authorList>
    </citation>
    <scope>IDENTIFICATION</scope>
</reference>
<feature type="region of interest" description="Disordered" evidence="1">
    <location>
        <begin position="541"/>
        <end position="567"/>
    </location>
</feature>
<reference evidence="2 4" key="2">
    <citation type="journal article" date="2013" name="Nature">
        <title>Insights into bilaterian evolution from three spiralian genomes.</title>
        <authorList>
            <person name="Simakov O."/>
            <person name="Marletaz F."/>
            <person name="Cho S.J."/>
            <person name="Edsinger-Gonzales E."/>
            <person name="Havlak P."/>
            <person name="Hellsten U."/>
            <person name="Kuo D.H."/>
            <person name="Larsson T."/>
            <person name="Lv J."/>
            <person name="Arendt D."/>
            <person name="Savage R."/>
            <person name="Osoegawa K."/>
            <person name="de Jong P."/>
            <person name="Grimwood J."/>
            <person name="Chapman J.A."/>
            <person name="Shapiro H."/>
            <person name="Aerts A."/>
            <person name="Otillar R.P."/>
            <person name="Terry A.Y."/>
            <person name="Boore J.L."/>
            <person name="Grigoriev I.V."/>
            <person name="Lindberg D.R."/>
            <person name="Seaver E.C."/>
            <person name="Weisblat D.A."/>
            <person name="Putnam N.H."/>
            <person name="Rokhsar D.S."/>
        </authorList>
    </citation>
    <scope>NUCLEOTIDE SEQUENCE</scope>
    <source>
        <strain evidence="2 4">I ESC-2004</strain>
    </source>
</reference>
<reference evidence="4" key="1">
    <citation type="submission" date="2012-12" db="EMBL/GenBank/DDBJ databases">
        <authorList>
            <person name="Hellsten U."/>
            <person name="Grimwood J."/>
            <person name="Chapman J.A."/>
            <person name="Shapiro H."/>
            <person name="Aerts A."/>
            <person name="Otillar R.P."/>
            <person name="Terry A.Y."/>
            <person name="Boore J.L."/>
            <person name="Simakov O."/>
            <person name="Marletaz F."/>
            <person name="Cho S.-J."/>
            <person name="Edsinger-Gonzales E."/>
            <person name="Havlak P."/>
            <person name="Kuo D.-H."/>
            <person name="Larsson T."/>
            <person name="Lv J."/>
            <person name="Arendt D."/>
            <person name="Savage R."/>
            <person name="Osoegawa K."/>
            <person name="de Jong P."/>
            <person name="Lindberg D.R."/>
            <person name="Seaver E.C."/>
            <person name="Weisblat D.A."/>
            <person name="Putnam N.H."/>
            <person name="Grigoriev I.V."/>
            <person name="Rokhsar D.S."/>
        </authorList>
    </citation>
    <scope>NUCLEOTIDE SEQUENCE</scope>
    <source>
        <strain evidence="4">I ESC-2004</strain>
    </source>
</reference>
<feature type="region of interest" description="Disordered" evidence="1">
    <location>
        <begin position="1"/>
        <end position="21"/>
    </location>
</feature>
<sequence>MARGRIGSERTAFTSARRRAASVPVDLSGPAPSLSTFNRARDISSAAFDDSDAVRVSSKRQDQKLLDNITNTLYDLEMSTVKPRMDVALKTGFRRLIYDKKRPPLEPQTKARSLSRHLRRPYVYTQDSLFSVPRSHRTKWGLRKEVTPRATYKPFEKEELNHKPRDPTLKMAASYSTRSSEAILDHIHHLASQDYVGETPSSSTDELGLFVSDILNRAKTRRTSEGPKNYYVATEISGAPVDAEDEGEDGSNWQPSYYDGYDVYDAVKAGSNSVYSDDGSEYYFVPETRNARSYRGSSTAPLPWKNVAKTSGVFASPILVPSTNHHRRASVSSVSRNRYAHKRPEVIDAESTFSDTAKAFKNVRRRAQRAVSVPPIPTYASYAPPETRDFIYAAHLPTPARGRSRHHGIADDSPLFVQAGGASPGLRALRREAPLYMSRAYELKPPRRPAPSYRATSWRAGSEPPVFATSYMGASRRPAEMGQNASLAVRQARQCLGRIEKELGKGPSNGMDYYNDPYSGAIEAPMASPIFVPTRVTRAGSSRAMSMPPPPRRYSVSGSPSSLYTGGPSYSHGSRIAGIEARLAADEDYTTPSSFHDLRYKATEARNKLGEHRLMMDRYLPIPSGPLNDVGYEVDYKYNELVPRMPCLDPYKPNPNKYVATPVAPYRPASKPTKVSEYGKPPPGPSFRPVMSDTRKRCRDVLCKVKGDPRYYDY</sequence>
<evidence type="ECO:0000313" key="4">
    <source>
        <dbReference type="Proteomes" id="UP000014760"/>
    </source>
</evidence>
<evidence type="ECO:0000313" key="2">
    <source>
        <dbReference type="EMBL" id="ELU11057.1"/>
    </source>
</evidence>
<dbReference type="Proteomes" id="UP000014760">
    <property type="component" value="Unassembled WGS sequence"/>
</dbReference>
<dbReference type="AlphaFoldDB" id="R7UXP5"/>